<reference evidence="1" key="1">
    <citation type="submission" date="2020-05" db="EMBL/GenBank/DDBJ databases">
        <authorList>
            <person name="Chiriac C."/>
            <person name="Salcher M."/>
            <person name="Ghai R."/>
            <person name="Kavagutti S V."/>
        </authorList>
    </citation>
    <scope>NUCLEOTIDE SEQUENCE</scope>
</reference>
<evidence type="ECO:0000313" key="1">
    <source>
        <dbReference type="EMBL" id="CAB5002835.1"/>
    </source>
</evidence>
<dbReference type="AlphaFoldDB" id="A0A6J7PE93"/>
<sequence>MPAIGPESLRSIVRERQLGRPINGDVVVVVDIDELAQPKVPS</sequence>
<organism evidence="1">
    <name type="scientific">freshwater metagenome</name>
    <dbReference type="NCBI Taxonomy" id="449393"/>
    <lineage>
        <taxon>unclassified sequences</taxon>
        <taxon>metagenomes</taxon>
        <taxon>ecological metagenomes</taxon>
    </lineage>
</organism>
<gene>
    <name evidence="1" type="ORF">UFOPK3914_02252</name>
</gene>
<accession>A0A6J7PE93</accession>
<protein>
    <submittedName>
        <fullName evidence="1">Unannotated protein</fullName>
    </submittedName>
</protein>
<dbReference type="EMBL" id="CAFBOG010000344">
    <property type="protein sequence ID" value="CAB5002835.1"/>
    <property type="molecule type" value="Genomic_DNA"/>
</dbReference>
<name>A0A6J7PE93_9ZZZZ</name>
<proteinExistence type="predicted"/>